<evidence type="ECO:0000259" key="9">
    <source>
        <dbReference type="Pfam" id="PF02811"/>
    </source>
</evidence>
<dbReference type="NCBIfam" id="NF005996">
    <property type="entry name" value="PRK08123.1"/>
    <property type="match status" value="1"/>
</dbReference>
<dbReference type="EC" id="3.1.3.15" evidence="3 8"/>
<evidence type="ECO:0000256" key="1">
    <source>
        <dbReference type="ARBA" id="ARBA00004970"/>
    </source>
</evidence>
<comment type="pathway">
    <text evidence="1 8">Amino-acid biosynthesis; L-histidine biosynthesis; L-histidine from 5-phospho-alpha-D-ribose 1-diphosphate: step 8/9.</text>
</comment>
<dbReference type="InterPro" id="IPR010140">
    <property type="entry name" value="Histidinol_P_phosphatase_HisJ"/>
</dbReference>
<dbReference type="NCBIfam" id="TIGR01856">
    <property type="entry name" value="hisJ_fam"/>
    <property type="match status" value="1"/>
</dbReference>
<dbReference type="Proteomes" id="UP001597362">
    <property type="component" value="Unassembled WGS sequence"/>
</dbReference>
<dbReference type="InterPro" id="IPR004013">
    <property type="entry name" value="PHP_dom"/>
</dbReference>
<comment type="similarity">
    <text evidence="2 8">Belongs to the PHP hydrolase family. HisK subfamily.</text>
</comment>
<dbReference type="InterPro" id="IPR016195">
    <property type="entry name" value="Pol/histidinol_Pase-like"/>
</dbReference>
<dbReference type="Pfam" id="PF13263">
    <property type="entry name" value="PHP_C"/>
    <property type="match status" value="1"/>
</dbReference>
<evidence type="ECO:0000256" key="3">
    <source>
        <dbReference type="ARBA" id="ARBA00013085"/>
    </source>
</evidence>
<comment type="caution">
    <text evidence="10">The sequence shown here is derived from an EMBL/GenBank/DDBJ whole genome shotgun (WGS) entry which is preliminary data.</text>
</comment>
<protein>
    <recommendedName>
        <fullName evidence="3 8">Histidinol-phosphatase</fullName>
        <shortName evidence="8">HolPase</shortName>
        <ecNumber evidence="3 8">3.1.3.15</ecNumber>
    </recommendedName>
</protein>
<evidence type="ECO:0000256" key="5">
    <source>
        <dbReference type="ARBA" id="ARBA00022801"/>
    </source>
</evidence>
<evidence type="ECO:0000256" key="6">
    <source>
        <dbReference type="ARBA" id="ARBA00023102"/>
    </source>
</evidence>
<comment type="catalytic activity">
    <reaction evidence="7 8">
        <text>L-histidinol phosphate + H2O = L-histidinol + phosphate</text>
        <dbReference type="Rhea" id="RHEA:14465"/>
        <dbReference type="ChEBI" id="CHEBI:15377"/>
        <dbReference type="ChEBI" id="CHEBI:43474"/>
        <dbReference type="ChEBI" id="CHEBI:57699"/>
        <dbReference type="ChEBI" id="CHEBI:57980"/>
        <dbReference type="EC" id="3.1.3.15"/>
    </reaction>
</comment>
<keyword evidence="5 8" id="KW-0378">Hydrolase</keyword>
<dbReference type="CDD" id="cd12110">
    <property type="entry name" value="PHP_HisPPase_Hisj_like"/>
    <property type="match status" value="1"/>
</dbReference>
<dbReference type="GO" id="GO:0004401">
    <property type="term" value="F:histidinol-phosphatase activity"/>
    <property type="evidence" value="ECO:0007669"/>
    <property type="project" value="UniProtKB-EC"/>
</dbReference>
<dbReference type="RefSeq" id="WP_377769894.1">
    <property type="nucleotide sequence ID" value="NZ_JBHUHO010000010.1"/>
</dbReference>
<proteinExistence type="inferred from homology"/>
<dbReference type="SUPFAM" id="SSF89550">
    <property type="entry name" value="PHP domain-like"/>
    <property type="match status" value="1"/>
</dbReference>
<evidence type="ECO:0000313" key="11">
    <source>
        <dbReference type="Proteomes" id="UP001597362"/>
    </source>
</evidence>
<dbReference type="Gene3D" id="3.20.20.140">
    <property type="entry name" value="Metal-dependent hydrolases"/>
    <property type="match status" value="1"/>
</dbReference>
<evidence type="ECO:0000256" key="7">
    <source>
        <dbReference type="ARBA" id="ARBA00049158"/>
    </source>
</evidence>
<keyword evidence="4 8" id="KW-0028">Amino-acid biosynthesis</keyword>
<dbReference type="EMBL" id="JBHUHO010000010">
    <property type="protein sequence ID" value="MFD2114870.1"/>
    <property type="molecule type" value="Genomic_DNA"/>
</dbReference>
<gene>
    <name evidence="10" type="primary">hisJ</name>
    <name evidence="10" type="ORF">ACFSJH_03830</name>
</gene>
<evidence type="ECO:0000313" key="10">
    <source>
        <dbReference type="EMBL" id="MFD2114870.1"/>
    </source>
</evidence>
<keyword evidence="6 8" id="KW-0368">Histidine biosynthesis</keyword>
<feature type="domain" description="PHP" evidence="9">
    <location>
        <begin position="8"/>
        <end position="223"/>
    </location>
</feature>
<sequence>MYILIKWDGHTHTKFCYHGSDAAQELYINRAIALGFERYTISEHISLPDHYIDDAQLMAELAMPEQELEQYFAYAADMKQRFADQIEVTVGLEVDYLPDHADYTNRILDKWHNSIEDVVYSVHYLPGVGGMRCIDFTPDDFKRNILAHYGTMEKLVDEYYNHVEQAIMRAAKLPIRTRIGHLNLIEKFSTTLPSIDDAQTEKRLRSILELLEGTKVAVDVNTAGLRVPTCGKAYVPAWFLAECRKRNIACVYGSDSHKPEQVGFGYDYFEQFYLQK</sequence>
<evidence type="ECO:0000256" key="4">
    <source>
        <dbReference type="ARBA" id="ARBA00022605"/>
    </source>
</evidence>
<dbReference type="PANTHER" id="PTHR21039:SF0">
    <property type="entry name" value="HISTIDINOL-PHOSPHATASE"/>
    <property type="match status" value="1"/>
</dbReference>
<organism evidence="10 11">
    <name type="scientific">Paenibacillus yanchengensis</name>
    <dbReference type="NCBI Taxonomy" id="2035833"/>
    <lineage>
        <taxon>Bacteria</taxon>
        <taxon>Bacillati</taxon>
        <taxon>Bacillota</taxon>
        <taxon>Bacilli</taxon>
        <taxon>Bacillales</taxon>
        <taxon>Paenibacillaceae</taxon>
        <taxon>Paenibacillus</taxon>
    </lineage>
</organism>
<keyword evidence="11" id="KW-1185">Reference proteome</keyword>
<name>A0ABW4YH14_9BACL</name>
<dbReference type="Pfam" id="PF02811">
    <property type="entry name" value="PHP"/>
    <property type="match status" value="1"/>
</dbReference>
<evidence type="ECO:0000256" key="8">
    <source>
        <dbReference type="RuleBase" id="RU366003"/>
    </source>
</evidence>
<evidence type="ECO:0000256" key="2">
    <source>
        <dbReference type="ARBA" id="ARBA00009152"/>
    </source>
</evidence>
<accession>A0ABW4YH14</accession>
<dbReference type="PANTHER" id="PTHR21039">
    <property type="entry name" value="HISTIDINOL PHOSPHATASE-RELATED"/>
    <property type="match status" value="1"/>
</dbReference>
<reference evidence="11" key="1">
    <citation type="journal article" date="2019" name="Int. J. Syst. Evol. Microbiol.">
        <title>The Global Catalogue of Microorganisms (GCM) 10K type strain sequencing project: providing services to taxonomists for standard genome sequencing and annotation.</title>
        <authorList>
            <consortium name="The Broad Institute Genomics Platform"/>
            <consortium name="The Broad Institute Genome Sequencing Center for Infectious Disease"/>
            <person name="Wu L."/>
            <person name="Ma J."/>
        </authorList>
    </citation>
    <scope>NUCLEOTIDE SEQUENCE [LARGE SCALE GENOMIC DNA]</scope>
    <source>
        <strain evidence="11">GH52</strain>
    </source>
</reference>